<evidence type="ECO:0000256" key="2">
    <source>
        <dbReference type="ARBA" id="ARBA00012111"/>
    </source>
</evidence>
<protein>
    <recommendedName>
        <fullName evidence="2">histone deacetylase</fullName>
        <ecNumber evidence="2">3.5.1.98</ecNumber>
    </recommendedName>
</protein>
<feature type="region of interest" description="Disordered" evidence="9">
    <location>
        <begin position="419"/>
        <end position="583"/>
    </location>
</feature>
<dbReference type="GO" id="GO:0070210">
    <property type="term" value="C:Rpd3L-Expanded complex"/>
    <property type="evidence" value="ECO:0007669"/>
    <property type="project" value="TreeGrafter"/>
</dbReference>
<dbReference type="GO" id="GO:0034967">
    <property type="term" value="C:Set3 complex"/>
    <property type="evidence" value="ECO:0007669"/>
    <property type="project" value="UniProtKB-ARBA"/>
</dbReference>
<keyword evidence="4" id="KW-0156">Chromatin regulator</keyword>
<accession>A0A166CMC6</accession>
<dbReference type="InterPro" id="IPR000286">
    <property type="entry name" value="HDACs"/>
</dbReference>
<dbReference type="Pfam" id="PF00850">
    <property type="entry name" value="Hist_deacetyl"/>
    <property type="match status" value="1"/>
</dbReference>
<evidence type="ECO:0000256" key="3">
    <source>
        <dbReference type="ARBA" id="ARBA00022801"/>
    </source>
</evidence>
<dbReference type="SUPFAM" id="SSF52768">
    <property type="entry name" value="Arginase/deacetylase"/>
    <property type="match status" value="1"/>
</dbReference>
<evidence type="ECO:0000256" key="1">
    <source>
        <dbReference type="ARBA" id="ARBA00004123"/>
    </source>
</evidence>
<dbReference type="Gene3D" id="3.40.800.20">
    <property type="entry name" value="Histone deacetylase domain"/>
    <property type="match status" value="1"/>
</dbReference>
<evidence type="ECO:0000256" key="9">
    <source>
        <dbReference type="SAM" id="MobiDB-lite"/>
    </source>
</evidence>
<feature type="compositionally biased region" description="Basic and acidic residues" evidence="9">
    <location>
        <begin position="449"/>
        <end position="460"/>
    </location>
</feature>
<feature type="compositionally biased region" description="Basic residues" evidence="9">
    <location>
        <begin position="529"/>
        <end position="543"/>
    </location>
</feature>
<keyword evidence="6" id="KW-0804">Transcription</keyword>
<evidence type="ECO:0000256" key="8">
    <source>
        <dbReference type="ARBA" id="ARBA00061569"/>
    </source>
</evidence>
<dbReference type="OrthoDB" id="1918432at2759"/>
<dbReference type="PANTHER" id="PTHR10625:SF36">
    <property type="entry name" value="HISTONE DEACETYLASE 3"/>
    <property type="match status" value="1"/>
</dbReference>
<organism evidence="11 12">
    <name type="scientific">Athelia psychrophila</name>
    <dbReference type="NCBI Taxonomy" id="1759441"/>
    <lineage>
        <taxon>Eukaryota</taxon>
        <taxon>Fungi</taxon>
        <taxon>Dikarya</taxon>
        <taxon>Basidiomycota</taxon>
        <taxon>Agaricomycotina</taxon>
        <taxon>Agaricomycetes</taxon>
        <taxon>Agaricomycetidae</taxon>
        <taxon>Atheliales</taxon>
        <taxon>Atheliaceae</taxon>
        <taxon>Athelia</taxon>
    </lineage>
</organism>
<dbReference type="FunFam" id="3.40.800.20:FF:000007">
    <property type="entry name" value="Histone deacetylase"/>
    <property type="match status" value="1"/>
</dbReference>
<evidence type="ECO:0000256" key="7">
    <source>
        <dbReference type="ARBA" id="ARBA00023242"/>
    </source>
</evidence>
<name>A0A166CMC6_9AGAM</name>
<dbReference type="InterPro" id="IPR037138">
    <property type="entry name" value="His_deacetylse_dom_sf"/>
</dbReference>
<evidence type="ECO:0000313" key="11">
    <source>
        <dbReference type="EMBL" id="KZP13809.1"/>
    </source>
</evidence>
<keyword evidence="12" id="KW-1185">Reference proteome</keyword>
<evidence type="ECO:0000259" key="10">
    <source>
        <dbReference type="Pfam" id="PF00850"/>
    </source>
</evidence>
<dbReference type="InterPro" id="IPR023696">
    <property type="entry name" value="Ureohydrolase_dom_sf"/>
</dbReference>
<evidence type="ECO:0000313" key="12">
    <source>
        <dbReference type="Proteomes" id="UP000076532"/>
    </source>
</evidence>
<feature type="compositionally biased region" description="Basic and acidic residues" evidence="9">
    <location>
        <begin position="429"/>
        <end position="442"/>
    </location>
</feature>
<comment type="subcellular location">
    <subcellularLocation>
        <location evidence="1">Nucleus</location>
    </subcellularLocation>
</comment>
<dbReference type="PRINTS" id="PR01270">
    <property type="entry name" value="HDASUPER"/>
</dbReference>
<comment type="similarity">
    <text evidence="8">Belongs to the histone deacetylase family. HD Type 1 subfamily.</text>
</comment>
<proteinExistence type="inferred from homology"/>
<dbReference type="GO" id="GO:0040029">
    <property type="term" value="P:epigenetic regulation of gene expression"/>
    <property type="evidence" value="ECO:0007669"/>
    <property type="project" value="TreeGrafter"/>
</dbReference>
<dbReference type="InterPro" id="IPR003084">
    <property type="entry name" value="HDAC_I/II"/>
</dbReference>
<dbReference type="Proteomes" id="UP000076532">
    <property type="component" value="Unassembled WGS sequence"/>
</dbReference>
<dbReference type="InterPro" id="IPR023801">
    <property type="entry name" value="His_deacetylse_dom"/>
</dbReference>
<dbReference type="GO" id="GO:0141221">
    <property type="term" value="F:histone deacetylase activity, hydrolytic mechanism"/>
    <property type="evidence" value="ECO:0007669"/>
    <property type="project" value="UniProtKB-EC"/>
</dbReference>
<evidence type="ECO:0000256" key="5">
    <source>
        <dbReference type="ARBA" id="ARBA00023015"/>
    </source>
</evidence>
<feature type="domain" description="Histone deacetylase" evidence="10">
    <location>
        <begin position="57"/>
        <end position="351"/>
    </location>
</feature>
<reference evidence="11 12" key="1">
    <citation type="journal article" date="2016" name="Mol. Biol. Evol.">
        <title>Comparative Genomics of Early-Diverging Mushroom-Forming Fungi Provides Insights into the Origins of Lignocellulose Decay Capabilities.</title>
        <authorList>
            <person name="Nagy L.G."/>
            <person name="Riley R."/>
            <person name="Tritt A."/>
            <person name="Adam C."/>
            <person name="Daum C."/>
            <person name="Floudas D."/>
            <person name="Sun H."/>
            <person name="Yadav J.S."/>
            <person name="Pangilinan J."/>
            <person name="Larsson K.H."/>
            <person name="Matsuura K."/>
            <person name="Barry K."/>
            <person name="Labutti K."/>
            <person name="Kuo R."/>
            <person name="Ohm R.A."/>
            <person name="Bhattacharya S.S."/>
            <person name="Shirouzu T."/>
            <person name="Yoshinaga Y."/>
            <person name="Martin F.M."/>
            <person name="Grigoriev I.V."/>
            <person name="Hibbett D.S."/>
        </authorList>
    </citation>
    <scope>NUCLEOTIDE SEQUENCE [LARGE SCALE GENOMIC DNA]</scope>
    <source>
        <strain evidence="11 12">CBS 109695</strain>
    </source>
</reference>
<gene>
    <name evidence="11" type="ORF">FIBSPDRAFT_834708</name>
</gene>
<feature type="compositionally biased region" description="Basic residues" evidence="9">
    <location>
        <begin position="485"/>
        <end position="500"/>
    </location>
</feature>
<dbReference type="PANTHER" id="PTHR10625">
    <property type="entry name" value="HISTONE DEACETYLASE HDAC1-RELATED"/>
    <property type="match status" value="1"/>
</dbReference>
<dbReference type="EMBL" id="KV417627">
    <property type="protein sequence ID" value="KZP13809.1"/>
    <property type="molecule type" value="Genomic_DNA"/>
</dbReference>
<dbReference type="AlphaFoldDB" id="A0A166CMC6"/>
<dbReference type="STRING" id="436010.A0A166CMC6"/>
<feature type="compositionally biased region" description="Basic and acidic residues" evidence="9">
    <location>
        <begin position="545"/>
        <end position="572"/>
    </location>
</feature>
<sequence length="583" mass="64331">MVRSASAFTFSSSPYFDDRAGHGIAQPITERVNPHSRPIVSYYFPKGVGEHHYGERHPMKPHRLSLTNALVMGYGLDKQIHHIYNPRPATRDELLQYHDADYVDFLARVTPNNQDKAQMRHLIDTFNCVEDCPIFADMYDFCRMYAGGSLAGARKLASGSADIAINWSGGLHHAKRGEASGFCYVNDIVLAILELLRYHPRVLYIDIDIHHGDGVELAFYHTNRVMTASFHKYTGDFFPGTGKLDDNGSGLGKHFCLNVPLQDGIDDDMYLTIFKTVIEDTVTAFRPTSIVLQCGADSLGCDRLGAFNLSIAAHGECVNFVRKFNVPLLIVGGGGYTIKNVSRCWTYETSVLVGATVPDELPTTVYDSFFRDSEWKLHPPLTGKVENQNSAASLQRITISIRNKLRYLQGAPSVAMQEIPPDLEGLLADETRTPEERDEEKGTAMAGESRNDRTMARNEFYDGENDVDHDDIPTSTRGRGATGGRRARAGRPRGRGRGRARGGAPVASTRNDSDDDTEESSSVAPAKVSKPRGRGRGRGRPKAAKTIEREKAKEDANDERGTSGTGDRKETRLGSPTELTEGT</sequence>
<dbReference type="PRINTS" id="PR01271">
    <property type="entry name" value="HISDACETLASE"/>
</dbReference>
<evidence type="ECO:0000256" key="6">
    <source>
        <dbReference type="ARBA" id="ARBA00023163"/>
    </source>
</evidence>
<keyword evidence="3" id="KW-0378">Hydrolase</keyword>
<dbReference type="EC" id="3.5.1.98" evidence="2"/>
<keyword evidence="7" id="KW-0539">Nucleus</keyword>
<keyword evidence="5" id="KW-0805">Transcription regulation</keyword>
<evidence type="ECO:0000256" key="4">
    <source>
        <dbReference type="ARBA" id="ARBA00022853"/>
    </source>
</evidence>